<dbReference type="InterPro" id="IPR005835">
    <property type="entry name" value="NTP_transferase_dom"/>
</dbReference>
<dbReference type="Gene3D" id="3.90.550.10">
    <property type="entry name" value="Spore Coat Polysaccharide Biosynthesis Protein SpsA, Chain A"/>
    <property type="match status" value="1"/>
</dbReference>
<evidence type="ECO:0000256" key="3">
    <source>
        <dbReference type="ARBA" id="ARBA00012461"/>
    </source>
</evidence>
<dbReference type="SUPFAM" id="SSF53448">
    <property type="entry name" value="Nucleotide-diphospho-sugar transferases"/>
    <property type="match status" value="1"/>
</dbReference>
<reference evidence="10 11" key="1">
    <citation type="journal article" date="2016" name="Nat. Commun.">
        <title>Thousands of microbial genomes shed light on interconnected biogeochemical processes in an aquifer system.</title>
        <authorList>
            <person name="Anantharaman K."/>
            <person name="Brown C.T."/>
            <person name="Hug L.A."/>
            <person name="Sharon I."/>
            <person name="Castelle C.J."/>
            <person name="Probst A.J."/>
            <person name="Thomas B.C."/>
            <person name="Singh A."/>
            <person name="Wilkins M.J."/>
            <person name="Karaoz U."/>
            <person name="Brodie E.L."/>
            <person name="Williams K.H."/>
            <person name="Hubbard S.S."/>
            <person name="Banfield J.F."/>
        </authorList>
    </citation>
    <scope>NUCLEOTIDE SEQUENCE [LARGE SCALE GENOMIC DNA]</scope>
</reference>
<sequence length="247" mass="27529">MKGMILAGGLATRLRPLTLVTNKHLLPVYNKPMIFYAIEAMKITGIKEVLLSTSADHSGDFANLLGAGEQFGLKLYYAVQKNQKGGIADAIALAKEFASKDKLLVILGDNIFDAKKLKPIVNKFQNKKKGAMVFGIKMSTRARQYGVIEVDELGKVLSIEEKPENPKSDIAQTGIYMYDNRVFDFITKLKPSARGELEVTDLNNFYLKEKTLTCEFLDWWIDAGTSYDELLRANNQVAEKIKKGGIV</sequence>
<comment type="cofactor">
    <cofactor evidence="1">
        <name>Mg(2+)</name>
        <dbReference type="ChEBI" id="CHEBI:18420"/>
    </cofactor>
</comment>
<comment type="similarity">
    <text evidence="2">Belongs to the glucose-1-phosphate thymidylyltransferase family.</text>
</comment>
<feature type="domain" description="Nucleotidyl transferase" evidence="9">
    <location>
        <begin position="2"/>
        <end position="239"/>
    </location>
</feature>
<dbReference type="GO" id="GO:0046872">
    <property type="term" value="F:metal ion binding"/>
    <property type="evidence" value="ECO:0007669"/>
    <property type="project" value="UniProtKB-KW"/>
</dbReference>
<keyword evidence="4" id="KW-0808">Transferase</keyword>
<name>A0A1F7IE64_9BACT</name>
<evidence type="ECO:0000256" key="4">
    <source>
        <dbReference type="ARBA" id="ARBA00022679"/>
    </source>
</evidence>
<dbReference type="Pfam" id="PF00483">
    <property type="entry name" value="NTP_transferase"/>
    <property type="match status" value="1"/>
</dbReference>
<evidence type="ECO:0000259" key="9">
    <source>
        <dbReference type="Pfam" id="PF00483"/>
    </source>
</evidence>
<keyword evidence="5" id="KW-0548">Nucleotidyltransferase</keyword>
<dbReference type="STRING" id="1802056.A2954_07235"/>
<evidence type="ECO:0000256" key="5">
    <source>
        <dbReference type="ARBA" id="ARBA00022695"/>
    </source>
</evidence>
<dbReference type="InterPro" id="IPR029044">
    <property type="entry name" value="Nucleotide-diphossugar_trans"/>
</dbReference>
<dbReference type="PANTHER" id="PTHR43532:SF1">
    <property type="entry name" value="GLUCOSE-1-PHOSPHATE THYMIDYLYLTRANSFERASE 1"/>
    <property type="match status" value="1"/>
</dbReference>
<dbReference type="GO" id="GO:0008879">
    <property type="term" value="F:glucose-1-phosphate thymidylyltransferase activity"/>
    <property type="evidence" value="ECO:0007669"/>
    <property type="project" value="UniProtKB-EC"/>
</dbReference>
<evidence type="ECO:0000313" key="10">
    <source>
        <dbReference type="EMBL" id="OGK41646.1"/>
    </source>
</evidence>
<evidence type="ECO:0000256" key="6">
    <source>
        <dbReference type="ARBA" id="ARBA00022723"/>
    </source>
</evidence>
<organism evidence="10 11">
    <name type="scientific">Candidatus Roizmanbacteria bacterium RIFCSPLOWO2_01_FULL_37_12</name>
    <dbReference type="NCBI Taxonomy" id="1802056"/>
    <lineage>
        <taxon>Bacteria</taxon>
        <taxon>Candidatus Roizmaniibacteriota</taxon>
    </lineage>
</organism>
<comment type="catalytic activity">
    <reaction evidence="8">
        <text>dTTP + alpha-D-glucose 1-phosphate + H(+) = dTDP-alpha-D-glucose + diphosphate</text>
        <dbReference type="Rhea" id="RHEA:15225"/>
        <dbReference type="ChEBI" id="CHEBI:15378"/>
        <dbReference type="ChEBI" id="CHEBI:33019"/>
        <dbReference type="ChEBI" id="CHEBI:37568"/>
        <dbReference type="ChEBI" id="CHEBI:57477"/>
        <dbReference type="ChEBI" id="CHEBI:58601"/>
        <dbReference type="EC" id="2.7.7.24"/>
    </reaction>
</comment>
<dbReference type="EC" id="2.7.7.24" evidence="3"/>
<evidence type="ECO:0000256" key="1">
    <source>
        <dbReference type="ARBA" id="ARBA00001946"/>
    </source>
</evidence>
<protein>
    <recommendedName>
        <fullName evidence="3">glucose-1-phosphate thymidylyltransferase</fullName>
        <ecNumber evidence="3">2.7.7.24</ecNumber>
    </recommendedName>
</protein>
<evidence type="ECO:0000256" key="2">
    <source>
        <dbReference type="ARBA" id="ARBA00010480"/>
    </source>
</evidence>
<comment type="caution">
    <text evidence="10">The sequence shown here is derived from an EMBL/GenBank/DDBJ whole genome shotgun (WGS) entry which is preliminary data.</text>
</comment>
<dbReference type="Proteomes" id="UP000177698">
    <property type="component" value="Unassembled WGS sequence"/>
</dbReference>
<accession>A0A1F7IE64</accession>
<keyword evidence="7" id="KW-0460">Magnesium</keyword>
<keyword evidence="6" id="KW-0479">Metal-binding</keyword>
<evidence type="ECO:0000256" key="7">
    <source>
        <dbReference type="ARBA" id="ARBA00022842"/>
    </source>
</evidence>
<proteinExistence type="inferred from homology"/>
<evidence type="ECO:0000313" key="11">
    <source>
        <dbReference type="Proteomes" id="UP000177698"/>
    </source>
</evidence>
<gene>
    <name evidence="10" type="ORF">A2954_07235</name>
</gene>
<evidence type="ECO:0000256" key="8">
    <source>
        <dbReference type="ARBA" id="ARBA00049336"/>
    </source>
</evidence>
<dbReference type="AlphaFoldDB" id="A0A1F7IE64"/>
<dbReference type="EMBL" id="MGAG01000010">
    <property type="protein sequence ID" value="OGK41646.1"/>
    <property type="molecule type" value="Genomic_DNA"/>
</dbReference>
<dbReference type="InterPro" id="IPR005907">
    <property type="entry name" value="G1P_thy_trans_s"/>
</dbReference>
<dbReference type="PANTHER" id="PTHR43532">
    <property type="entry name" value="GLUCOSE-1-PHOSPHATE THYMIDYLYLTRANSFERASE"/>
    <property type="match status" value="1"/>
</dbReference>